<proteinExistence type="predicted"/>
<feature type="region of interest" description="Disordered" evidence="1">
    <location>
        <begin position="46"/>
        <end position="101"/>
    </location>
</feature>
<evidence type="ECO:0000313" key="2">
    <source>
        <dbReference type="EMBL" id="KAG9454728.1"/>
    </source>
</evidence>
<reference evidence="2 3" key="1">
    <citation type="submission" date="2021-07" db="EMBL/GenBank/DDBJ databases">
        <title>The Aristolochia fimbriata genome: insights into angiosperm evolution, floral development and chemical biosynthesis.</title>
        <authorList>
            <person name="Jiao Y."/>
        </authorList>
    </citation>
    <scope>NUCLEOTIDE SEQUENCE [LARGE SCALE GENOMIC DNA]</scope>
    <source>
        <strain evidence="2">IBCAS-2021</strain>
        <tissue evidence="2">Leaf</tissue>
    </source>
</reference>
<dbReference type="Proteomes" id="UP000825729">
    <property type="component" value="Unassembled WGS sequence"/>
</dbReference>
<feature type="region of interest" description="Disordered" evidence="1">
    <location>
        <begin position="1"/>
        <end position="32"/>
    </location>
</feature>
<feature type="compositionally biased region" description="Basic and acidic residues" evidence="1">
    <location>
        <begin position="67"/>
        <end position="76"/>
    </location>
</feature>
<feature type="compositionally biased region" description="Basic and acidic residues" evidence="1">
    <location>
        <begin position="12"/>
        <end position="31"/>
    </location>
</feature>
<evidence type="ECO:0000256" key="1">
    <source>
        <dbReference type="SAM" id="MobiDB-lite"/>
    </source>
</evidence>
<name>A0AAV7F5B0_ARIFI</name>
<comment type="caution">
    <text evidence="2">The sequence shown here is derived from an EMBL/GenBank/DDBJ whole genome shotgun (WGS) entry which is preliminary data.</text>
</comment>
<protein>
    <submittedName>
        <fullName evidence="2">Uncharacterized protein</fullName>
    </submittedName>
</protein>
<evidence type="ECO:0000313" key="3">
    <source>
        <dbReference type="Proteomes" id="UP000825729"/>
    </source>
</evidence>
<dbReference type="AlphaFoldDB" id="A0AAV7F5B0"/>
<organism evidence="2 3">
    <name type="scientific">Aristolochia fimbriata</name>
    <name type="common">White veined hardy Dutchman's pipe vine</name>
    <dbReference type="NCBI Taxonomy" id="158543"/>
    <lineage>
        <taxon>Eukaryota</taxon>
        <taxon>Viridiplantae</taxon>
        <taxon>Streptophyta</taxon>
        <taxon>Embryophyta</taxon>
        <taxon>Tracheophyta</taxon>
        <taxon>Spermatophyta</taxon>
        <taxon>Magnoliopsida</taxon>
        <taxon>Magnoliidae</taxon>
        <taxon>Piperales</taxon>
        <taxon>Aristolochiaceae</taxon>
        <taxon>Aristolochia</taxon>
    </lineage>
</organism>
<gene>
    <name evidence="2" type="ORF">H6P81_007632</name>
</gene>
<keyword evidence="3" id="KW-1185">Reference proteome</keyword>
<sequence length="101" mass="11584">MDGSWVSTNDIPRVRDEDDQRGRRDEEDLRRRPLVSHVMTTVKMRYGHRTRFTKSSTKSSSYLGRDSTGKGPRDCDSPIARPSGMFPRPPRLNLQGFSSRS</sequence>
<dbReference type="EMBL" id="JAINDJ010000003">
    <property type="protein sequence ID" value="KAG9454728.1"/>
    <property type="molecule type" value="Genomic_DNA"/>
</dbReference>
<accession>A0AAV7F5B0</accession>
<feature type="compositionally biased region" description="Polar residues" evidence="1">
    <location>
        <begin position="1"/>
        <end position="10"/>
    </location>
</feature>